<accession>A0ABD7A7A5</accession>
<sequence length="147" mass="16826">MKTKNTLKHELNLPGITALMNEPIKATLSFLDFPHIRIERLYHDNGNPFFIGVLSLDLEDHINIEMAGATGFLEALAVIAYHQQLTATPLLVNDDLLSEINKLPYPQRTNPFIDRHGNEITKEMMSKDYRKQVDYAFAEKRMAEGKE</sequence>
<proteinExistence type="predicted"/>
<evidence type="ECO:0000313" key="1">
    <source>
        <dbReference type="EMBL" id="QLB42025.1"/>
    </source>
</evidence>
<dbReference type="Proteomes" id="UP000509784">
    <property type="component" value="Chromosome"/>
</dbReference>
<dbReference type="RefSeq" id="WP_176812190.1">
    <property type="nucleotide sequence ID" value="NZ_CP055305.1"/>
</dbReference>
<protein>
    <submittedName>
        <fullName evidence="1">Uncharacterized protein</fullName>
    </submittedName>
</protein>
<name>A0ABD7A7A5_9PAST</name>
<organism evidence="1 2">
    <name type="scientific">Mannheimia pernigra</name>
    <dbReference type="NCBI Taxonomy" id="111844"/>
    <lineage>
        <taxon>Bacteria</taxon>
        <taxon>Pseudomonadati</taxon>
        <taxon>Pseudomonadota</taxon>
        <taxon>Gammaproteobacteria</taxon>
        <taxon>Pasteurellales</taxon>
        <taxon>Pasteurellaceae</taxon>
        <taxon>Mannheimia</taxon>
    </lineage>
</organism>
<dbReference type="EMBL" id="CP055305">
    <property type="protein sequence ID" value="QLB42025.1"/>
    <property type="molecule type" value="Genomic_DNA"/>
</dbReference>
<gene>
    <name evidence="1" type="ORF">HV560_03880</name>
</gene>
<dbReference type="KEGG" id="mpeg:HV560_03880"/>
<evidence type="ECO:0000313" key="2">
    <source>
        <dbReference type="Proteomes" id="UP000509784"/>
    </source>
</evidence>
<reference evidence="1 2" key="1">
    <citation type="submission" date="2020-06" db="EMBL/GenBank/DDBJ databases">
        <title>Mannheimia pernigra sp. nov. isolated from bovine respiratory tract.</title>
        <authorList>
            <person name="Kuhnert P."/>
            <person name="Akarsu-Egger H."/>
        </authorList>
    </citation>
    <scope>NUCLEOTIDE SEQUENCE [LARGE SCALE GENOMIC DNA]</scope>
    <source>
        <strain evidence="1 2">17CN0883</strain>
    </source>
</reference>
<dbReference type="AlphaFoldDB" id="A0ABD7A7A5"/>